<evidence type="ECO:0000313" key="3">
    <source>
        <dbReference type="Proteomes" id="UP000092460"/>
    </source>
</evidence>
<keyword evidence="3" id="KW-1185">Reference proteome</keyword>
<dbReference type="AlphaFoldDB" id="A0A1B0BE88"/>
<reference evidence="3" key="1">
    <citation type="submission" date="2015-01" db="EMBL/GenBank/DDBJ databases">
        <authorList>
            <person name="Aksoy S."/>
            <person name="Warren W."/>
            <person name="Wilson R.K."/>
        </authorList>
    </citation>
    <scope>NUCLEOTIDE SEQUENCE [LARGE SCALE GENOMIC DNA]</scope>
    <source>
        <strain evidence="3">IAEA</strain>
    </source>
</reference>
<dbReference type="EnsemblMetazoa" id="GPPI027195-RA">
    <property type="protein sequence ID" value="GPPI027195-PA"/>
    <property type="gene ID" value="GPPI027195"/>
</dbReference>
<protein>
    <submittedName>
        <fullName evidence="2">Uncharacterized protein</fullName>
    </submittedName>
</protein>
<reference evidence="2" key="2">
    <citation type="submission" date="2020-05" db="UniProtKB">
        <authorList>
            <consortium name="EnsemblMetazoa"/>
        </authorList>
    </citation>
    <scope>IDENTIFICATION</scope>
    <source>
        <strain evidence="2">IAEA</strain>
    </source>
</reference>
<dbReference type="Proteomes" id="UP000092460">
    <property type="component" value="Unassembled WGS sequence"/>
</dbReference>
<name>A0A1B0BE88_9MUSC</name>
<proteinExistence type="predicted"/>
<organism evidence="2 3">
    <name type="scientific">Glossina palpalis gambiensis</name>
    <dbReference type="NCBI Taxonomy" id="67801"/>
    <lineage>
        <taxon>Eukaryota</taxon>
        <taxon>Metazoa</taxon>
        <taxon>Ecdysozoa</taxon>
        <taxon>Arthropoda</taxon>
        <taxon>Hexapoda</taxon>
        <taxon>Insecta</taxon>
        <taxon>Pterygota</taxon>
        <taxon>Neoptera</taxon>
        <taxon>Endopterygota</taxon>
        <taxon>Diptera</taxon>
        <taxon>Brachycera</taxon>
        <taxon>Muscomorpha</taxon>
        <taxon>Hippoboscoidea</taxon>
        <taxon>Glossinidae</taxon>
        <taxon>Glossina</taxon>
    </lineage>
</organism>
<evidence type="ECO:0000313" key="2">
    <source>
        <dbReference type="EnsemblMetazoa" id="GPPI027195-PA"/>
    </source>
</evidence>
<accession>A0A1B0BE88</accession>
<dbReference type="VEuPathDB" id="VectorBase:GPPI027195"/>
<keyword evidence="1" id="KW-0472">Membrane</keyword>
<dbReference type="EMBL" id="JXJN01012812">
    <property type="status" value="NOT_ANNOTATED_CDS"/>
    <property type="molecule type" value="Genomic_DNA"/>
</dbReference>
<keyword evidence="1" id="KW-0812">Transmembrane</keyword>
<sequence>MNTKYLIYLTQATESLPEEVLCLALTFKYLLSLIATSLVLIYFMPSELMARTRNSWRFSKCHLHLFCISNVRSLACSQMIAFLNAQFILSSLHFVKQSSSSLGNKCAAYCAAFVRTPLVLRARNTNERIPRMTFFL</sequence>
<evidence type="ECO:0000256" key="1">
    <source>
        <dbReference type="SAM" id="Phobius"/>
    </source>
</evidence>
<feature type="transmembrane region" description="Helical" evidence="1">
    <location>
        <begin position="20"/>
        <end position="43"/>
    </location>
</feature>
<keyword evidence="1" id="KW-1133">Transmembrane helix</keyword>